<dbReference type="Proteomes" id="UP000004980">
    <property type="component" value="Unassembled WGS sequence"/>
</dbReference>
<name>A0ABN0F5R2_9BURK</name>
<organism evidence="2 3">
    <name type="scientific">Paraburkholderia hospita</name>
    <dbReference type="NCBI Taxonomy" id="169430"/>
    <lineage>
        <taxon>Bacteria</taxon>
        <taxon>Pseudomonadati</taxon>
        <taxon>Pseudomonadota</taxon>
        <taxon>Betaproteobacteria</taxon>
        <taxon>Burkholderiales</taxon>
        <taxon>Burkholderiaceae</taxon>
        <taxon>Paraburkholderia</taxon>
    </lineage>
</organism>
<feature type="non-terminal residue" evidence="2">
    <location>
        <position position="1"/>
    </location>
</feature>
<accession>A0ABN0F5R2</accession>
<protein>
    <submittedName>
        <fullName evidence="2">ImcF domain-containing protein</fullName>
    </submittedName>
</protein>
<evidence type="ECO:0000313" key="3">
    <source>
        <dbReference type="Proteomes" id="UP000004980"/>
    </source>
</evidence>
<feature type="region of interest" description="Disordered" evidence="1">
    <location>
        <begin position="100"/>
        <end position="131"/>
    </location>
</feature>
<comment type="caution">
    <text evidence="2">The sequence shown here is derived from an EMBL/GenBank/DDBJ whole genome shotgun (WGS) entry which is preliminary data.</text>
</comment>
<keyword evidence="3" id="KW-1185">Reference proteome</keyword>
<reference evidence="2 3" key="1">
    <citation type="journal article" date="2012" name="J. Bacteriol.">
        <title>Draft Genome Sequence of the Soil Bacterium Burkholderia terrae Strain BS001, Which Interacts with Fungal Surface Structures.</title>
        <authorList>
            <person name="Nazir R."/>
            <person name="Hansen M.A."/>
            <person name="Sorensen S."/>
            <person name="van Elsas J.D."/>
        </authorList>
    </citation>
    <scope>NUCLEOTIDE SEQUENCE [LARGE SCALE GENOMIC DNA]</scope>
    <source>
        <strain evidence="2 3">BS001</strain>
    </source>
</reference>
<gene>
    <name evidence="2" type="ORF">WQE_46394</name>
</gene>
<dbReference type="EMBL" id="AKAU01000287">
    <property type="protein sequence ID" value="EIM93952.1"/>
    <property type="molecule type" value="Genomic_DNA"/>
</dbReference>
<evidence type="ECO:0000313" key="2">
    <source>
        <dbReference type="EMBL" id="EIM93952.1"/>
    </source>
</evidence>
<proteinExistence type="predicted"/>
<sequence>FVRMLERARVEPVDSATYMLTWQASPFVREIRPTAAKSASDAAYDIDTLIAQEPGKPALGSDTHALGYMMRTDVGKGPLELLALKGFVLPSRIFVSRSPGAANLAKDNGPPPLPKAALEAGKRAATPMPQS</sequence>
<evidence type="ECO:0000256" key="1">
    <source>
        <dbReference type="SAM" id="MobiDB-lite"/>
    </source>
</evidence>